<name>A0A1H5UL60_9FLAO</name>
<sequence>MKKRNPVSITILAVLLIIIVAYYLFVQNFTYLTSPLFWGTVFICVIIVMIQNSIGDLVENQKFLKLSEAEKSAYLEEKSKPYFKALYESAFKKQSVSEEKDILIDHGFDGIMELDNQLPKWWLGLFYFGCAFCAIYMASFWLTDFAHPVKEYDDEYKMQTAAVAEYMKNVPQATLETAVFSEDNVEAGKEVFQTNCVTCHGEGGRGGIGPNLTDKYWINQPEKTLFKNVFWMVENGSPNNPTMQAWGKNGVVSGNDIQNVAAYVYHINQEQPPITVAEGGAAPQGTEAHWEK</sequence>
<feature type="transmembrane region" description="Helical" evidence="5">
    <location>
        <begin position="37"/>
        <end position="58"/>
    </location>
</feature>
<dbReference type="Proteomes" id="UP000236738">
    <property type="component" value="Unassembled WGS sequence"/>
</dbReference>
<evidence type="ECO:0000256" key="2">
    <source>
        <dbReference type="ARBA" id="ARBA00022723"/>
    </source>
</evidence>
<keyword evidence="5" id="KW-0812">Transmembrane</keyword>
<evidence type="ECO:0000256" key="1">
    <source>
        <dbReference type="ARBA" id="ARBA00022617"/>
    </source>
</evidence>
<gene>
    <name evidence="7" type="ORF">SAMN05421847_0813</name>
</gene>
<dbReference type="Pfam" id="PF13442">
    <property type="entry name" value="Cytochrome_CBB3"/>
    <property type="match status" value="1"/>
</dbReference>
<dbReference type="InterPro" id="IPR050597">
    <property type="entry name" value="Cytochrome_c_Oxidase_Subunit"/>
</dbReference>
<dbReference type="AlphaFoldDB" id="A0A1H5UL60"/>
<organism evidence="7 8">
    <name type="scientific">Halpernia humi</name>
    <dbReference type="NCBI Taxonomy" id="493375"/>
    <lineage>
        <taxon>Bacteria</taxon>
        <taxon>Pseudomonadati</taxon>
        <taxon>Bacteroidota</taxon>
        <taxon>Flavobacteriia</taxon>
        <taxon>Flavobacteriales</taxon>
        <taxon>Weeksellaceae</taxon>
        <taxon>Chryseobacterium group</taxon>
        <taxon>Halpernia</taxon>
    </lineage>
</organism>
<keyword evidence="8" id="KW-1185">Reference proteome</keyword>
<dbReference type="PANTHER" id="PTHR33751">
    <property type="entry name" value="CBB3-TYPE CYTOCHROME C OXIDASE SUBUNIT FIXP"/>
    <property type="match status" value="1"/>
</dbReference>
<feature type="transmembrane region" description="Helical" evidence="5">
    <location>
        <begin position="121"/>
        <end position="142"/>
    </location>
</feature>
<accession>A0A1H5UL60</accession>
<dbReference type="OrthoDB" id="9811281at2"/>
<dbReference type="GO" id="GO:0009055">
    <property type="term" value="F:electron transfer activity"/>
    <property type="evidence" value="ECO:0007669"/>
    <property type="project" value="InterPro"/>
</dbReference>
<evidence type="ECO:0000256" key="5">
    <source>
        <dbReference type="SAM" id="Phobius"/>
    </source>
</evidence>
<dbReference type="GO" id="GO:0020037">
    <property type="term" value="F:heme binding"/>
    <property type="evidence" value="ECO:0007669"/>
    <property type="project" value="InterPro"/>
</dbReference>
<feature type="transmembrane region" description="Helical" evidence="5">
    <location>
        <begin position="7"/>
        <end position="25"/>
    </location>
</feature>
<dbReference type="InterPro" id="IPR032858">
    <property type="entry name" value="CcoP_N"/>
</dbReference>
<dbReference type="Pfam" id="PF14715">
    <property type="entry name" value="FixP_N"/>
    <property type="match status" value="1"/>
</dbReference>
<dbReference type="InterPro" id="IPR038414">
    <property type="entry name" value="CcoP_N_sf"/>
</dbReference>
<keyword evidence="2 4" id="KW-0479">Metal-binding</keyword>
<reference evidence="8" key="1">
    <citation type="submission" date="2016-10" db="EMBL/GenBank/DDBJ databases">
        <authorList>
            <person name="Varghese N."/>
            <person name="Submissions S."/>
        </authorList>
    </citation>
    <scope>NUCLEOTIDE SEQUENCE [LARGE SCALE GENOMIC DNA]</scope>
    <source>
        <strain evidence="8">DSM 21580</strain>
    </source>
</reference>
<dbReference type="GO" id="GO:0046872">
    <property type="term" value="F:metal ion binding"/>
    <property type="evidence" value="ECO:0007669"/>
    <property type="project" value="UniProtKB-KW"/>
</dbReference>
<dbReference type="InterPro" id="IPR009056">
    <property type="entry name" value="Cyt_c-like_dom"/>
</dbReference>
<dbReference type="PANTHER" id="PTHR33751:SF1">
    <property type="entry name" value="CBB3-TYPE CYTOCHROME C OXIDASE SUBUNIT FIXP"/>
    <property type="match status" value="1"/>
</dbReference>
<evidence type="ECO:0000313" key="7">
    <source>
        <dbReference type="EMBL" id="SEF74997.1"/>
    </source>
</evidence>
<dbReference type="Gene3D" id="6.10.280.130">
    <property type="match status" value="1"/>
</dbReference>
<feature type="domain" description="Cytochrome c" evidence="6">
    <location>
        <begin position="183"/>
        <end position="268"/>
    </location>
</feature>
<dbReference type="Gene3D" id="1.10.760.10">
    <property type="entry name" value="Cytochrome c-like domain"/>
    <property type="match status" value="1"/>
</dbReference>
<evidence type="ECO:0000256" key="4">
    <source>
        <dbReference type="PROSITE-ProRule" id="PRU00433"/>
    </source>
</evidence>
<keyword evidence="5" id="KW-0472">Membrane</keyword>
<dbReference type="EMBL" id="FNUS01000001">
    <property type="protein sequence ID" value="SEF74997.1"/>
    <property type="molecule type" value="Genomic_DNA"/>
</dbReference>
<keyword evidence="1 4" id="KW-0349">Heme</keyword>
<keyword evidence="3 4" id="KW-0408">Iron</keyword>
<dbReference type="InterPro" id="IPR036909">
    <property type="entry name" value="Cyt_c-like_dom_sf"/>
</dbReference>
<proteinExistence type="predicted"/>
<dbReference type="SUPFAM" id="SSF46626">
    <property type="entry name" value="Cytochrome c"/>
    <property type="match status" value="1"/>
</dbReference>
<dbReference type="PROSITE" id="PS51007">
    <property type="entry name" value="CYTC"/>
    <property type="match status" value="1"/>
</dbReference>
<protein>
    <submittedName>
        <fullName evidence="7">Cytochrome c oxidase cbb3-type subunit 3</fullName>
    </submittedName>
</protein>
<evidence type="ECO:0000259" key="6">
    <source>
        <dbReference type="PROSITE" id="PS51007"/>
    </source>
</evidence>
<evidence type="ECO:0000313" key="8">
    <source>
        <dbReference type="Proteomes" id="UP000236738"/>
    </source>
</evidence>
<evidence type="ECO:0000256" key="3">
    <source>
        <dbReference type="ARBA" id="ARBA00023004"/>
    </source>
</evidence>
<dbReference type="RefSeq" id="WP_103912797.1">
    <property type="nucleotide sequence ID" value="NZ_FNUS01000001.1"/>
</dbReference>
<keyword evidence="5" id="KW-1133">Transmembrane helix</keyword>